<dbReference type="GO" id="GO:0022857">
    <property type="term" value="F:transmembrane transporter activity"/>
    <property type="evidence" value="ECO:0007669"/>
    <property type="project" value="InterPro"/>
</dbReference>
<dbReference type="InterPro" id="IPR006143">
    <property type="entry name" value="RND_pump_MFP"/>
</dbReference>
<dbReference type="Gene3D" id="2.40.30.170">
    <property type="match status" value="1"/>
</dbReference>
<dbReference type="SUPFAM" id="SSF111369">
    <property type="entry name" value="HlyD-like secretion proteins"/>
    <property type="match status" value="1"/>
</dbReference>
<comment type="similarity">
    <text evidence="1">Belongs to the membrane fusion protein (MFP) (TC 8.A.1) family.</text>
</comment>
<keyword evidence="3" id="KW-0732">Signal</keyword>
<proteinExistence type="inferred from homology"/>
<dbReference type="InterPro" id="IPR058627">
    <property type="entry name" value="MdtA-like_C"/>
</dbReference>
<dbReference type="InterPro" id="IPR051909">
    <property type="entry name" value="MFP_Cation_Efflux"/>
</dbReference>
<evidence type="ECO:0000313" key="7">
    <source>
        <dbReference type="EMBL" id="RTQ52178.1"/>
    </source>
</evidence>
<sequence>MLRASRPLSALLLPLAAAGLLSSCTDSDANPAAEDTQPFALSDTMMKDIRLDTVRAEPVRDELTLSGQITSNGDKTVQVFPLVGGVVERLNVELGDHVQKGQVLAVIRSGEIADLQNQSATAGTDLDIARKNLAVAEDQFQSGLASEREVTLARKELQKAQSNVGKSRKQLSVYGVSADGTYTLRAPISGFITEKNVTDHMQFNADNVQNLFTVSNLDDVWIMANVFESDITKVKEGYQADVTTLAYPDKHFQGRIDKVFNVLDPQAKVMKVRVRLANPGYLLKPEMLARINVLNTEDARMLAVPSESVIFDKDRNYVMVYRDRKNVETREVKIDKTVGDVSYVASGLKAGDVIIAKNQLLVYDELND</sequence>
<dbReference type="Pfam" id="PF25973">
    <property type="entry name" value="BSH_CzcB"/>
    <property type="match status" value="1"/>
</dbReference>
<dbReference type="Gene3D" id="2.40.420.20">
    <property type="match status" value="1"/>
</dbReference>
<dbReference type="PANTHER" id="PTHR30097:SF4">
    <property type="entry name" value="SLR6042 PROTEIN"/>
    <property type="match status" value="1"/>
</dbReference>
<feature type="signal peptide" evidence="3">
    <location>
        <begin position="1"/>
        <end position="29"/>
    </location>
</feature>
<dbReference type="Pfam" id="PF25954">
    <property type="entry name" value="Beta-barrel_RND_2"/>
    <property type="match status" value="1"/>
</dbReference>
<dbReference type="AlphaFoldDB" id="A0A3S0IQN7"/>
<dbReference type="GO" id="GO:0030313">
    <property type="term" value="C:cell envelope"/>
    <property type="evidence" value="ECO:0007669"/>
    <property type="project" value="TreeGrafter"/>
</dbReference>
<comment type="caution">
    <text evidence="7">The sequence shown here is derived from an EMBL/GenBank/DDBJ whole genome shotgun (WGS) entry which is preliminary data.</text>
</comment>
<dbReference type="GO" id="GO:0015679">
    <property type="term" value="P:plasma membrane copper ion transport"/>
    <property type="evidence" value="ECO:0007669"/>
    <property type="project" value="TreeGrafter"/>
</dbReference>
<dbReference type="EMBL" id="RXOF01000002">
    <property type="protein sequence ID" value="RTQ52178.1"/>
    <property type="molecule type" value="Genomic_DNA"/>
</dbReference>
<dbReference type="GO" id="GO:0016020">
    <property type="term" value="C:membrane"/>
    <property type="evidence" value="ECO:0007669"/>
    <property type="project" value="InterPro"/>
</dbReference>
<feature type="domain" description="CusB-like beta-barrel" evidence="4">
    <location>
        <begin position="220"/>
        <end position="293"/>
    </location>
</feature>
<evidence type="ECO:0000259" key="5">
    <source>
        <dbReference type="Pfam" id="PF25967"/>
    </source>
</evidence>
<keyword evidence="2" id="KW-0813">Transport</keyword>
<dbReference type="InterPro" id="IPR058792">
    <property type="entry name" value="Beta-barrel_RND_2"/>
</dbReference>
<dbReference type="FunFam" id="2.40.30.170:FF:000010">
    <property type="entry name" value="Efflux RND transporter periplasmic adaptor subunit"/>
    <property type="match status" value="1"/>
</dbReference>
<reference evidence="7 8" key="1">
    <citation type="submission" date="2018-12" db="EMBL/GenBank/DDBJ databases">
        <title>Hymenobacter gummosus sp. nov., isolated from a spring.</title>
        <authorList>
            <person name="Nie L."/>
        </authorList>
    </citation>
    <scope>NUCLEOTIDE SEQUENCE [LARGE SCALE GENOMIC DNA]</scope>
    <source>
        <strain evidence="7 8">KCTC 52166</strain>
    </source>
</reference>
<dbReference type="GO" id="GO:0060003">
    <property type="term" value="P:copper ion export"/>
    <property type="evidence" value="ECO:0007669"/>
    <property type="project" value="TreeGrafter"/>
</dbReference>
<evidence type="ECO:0000259" key="6">
    <source>
        <dbReference type="Pfam" id="PF25973"/>
    </source>
</evidence>
<protein>
    <submittedName>
        <fullName evidence="7">Efflux RND transporter periplasmic adaptor subunit</fullName>
    </submittedName>
</protein>
<feature type="domain" description="CzcB-like barrel-sandwich hybrid" evidence="6">
    <location>
        <begin position="75"/>
        <end position="215"/>
    </location>
</feature>
<dbReference type="RefSeq" id="WP_126691835.1">
    <property type="nucleotide sequence ID" value="NZ_RXOF01000002.1"/>
</dbReference>
<dbReference type="Gene3D" id="2.40.50.100">
    <property type="match status" value="1"/>
</dbReference>
<dbReference type="NCBIfam" id="TIGR01730">
    <property type="entry name" value="RND_mfp"/>
    <property type="match status" value="1"/>
</dbReference>
<gene>
    <name evidence="7" type="ORF">EJV47_03900</name>
</gene>
<keyword evidence="8" id="KW-1185">Reference proteome</keyword>
<feature type="domain" description="Multidrug resistance protein MdtA-like C-terminal permuted SH3" evidence="5">
    <location>
        <begin position="303"/>
        <end position="355"/>
    </location>
</feature>
<evidence type="ECO:0000256" key="1">
    <source>
        <dbReference type="ARBA" id="ARBA00009477"/>
    </source>
</evidence>
<accession>A0A3S0IQN7</accession>
<dbReference type="Pfam" id="PF25967">
    <property type="entry name" value="RND-MFP_C"/>
    <property type="match status" value="1"/>
</dbReference>
<dbReference type="InterPro" id="IPR058647">
    <property type="entry name" value="BSH_CzcB-like"/>
</dbReference>
<evidence type="ECO:0000256" key="2">
    <source>
        <dbReference type="ARBA" id="ARBA00022448"/>
    </source>
</evidence>
<evidence type="ECO:0000313" key="8">
    <source>
        <dbReference type="Proteomes" id="UP000282184"/>
    </source>
</evidence>
<feature type="chain" id="PRO_5018752400" evidence="3">
    <location>
        <begin position="30"/>
        <end position="368"/>
    </location>
</feature>
<organism evidence="7 8">
    <name type="scientific">Hymenobacter gummosus</name>
    <dbReference type="NCBI Taxonomy" id="1776032"/>
    <lineage>
        <taxon>Bacteria</taxon>
        <taxon>Pseudomonadati</taxon>
        <taxon>Bacteroidota</taxon>
        <taxon>Cytophagia</taxon>
        <taxon>Cytophagales</taxon>
        <taxon>Hymenobacteraceae</taxon>
        <taxon>Hymenobacter</taxon>
    </lineage>
</organism>
<dbReference type="Proteomes" id="UP000282184">
    <property type="component" value="Unassembled WGS sequence"/>
</dbReference>
<dbReference type="PROSITE" id="PS51257">
    <property type="entry name" value="PROKAR_LIPOPROTEIN"/>
    <property type="match status" value="1"/>
</dbReference>
<evidence type="ECO:0000256" key="3">
    <source>
        <dbReference type="SAM" id="SignalP"/>
    </source>
</evidence>
<evidence type="ECO:0000259" key="4">
    <source>
        <dbReference type="Pfam" id="PF25954"/>
    </source>
</evidence>
<name>A0A3S0IQN7_9BACT</name>
<dbReference type="OrthoDB" id="9806939at2"/>
<dbReference type="PANTHER" id="PTHR30097">
    <property type="entry name" value="CATION EFFLUX SYSTEM PROTEIN CUSB"/>
    <property type="match status" value="1"/>
</dbReference>